<feature type="region of interest" description="Disordered" evidence="1">
    <location>
        <begin position="231"/>
        <end position="255"/>
    </location>
</feature>
<dbReference type="EMBL" id="ANHZ02000023">
    <property type="protein sequence ID" value="EME35745.1"/>
    <property type="molecule type" value="Genomic_DNA"/>
</dbReference>
<protein>
    <submittedName>
        <fullName evidence="3">Chromosome segregation ATPase</fullName>
    </submittedName>
</protein>
<feature type="domain" description="DUF4032" evidence="2">
    <location>
        <begin position="291"/>
        <end position="450"/>
    </location>
</feature>
<dbReference type="InterPro" id="IPR011009">
    <property type="entry name" value="Kinase-like_dom_sf"/>
</dbReference>
<gene>
    <name evidence="3" type="ORF">C884_01378</name>
</gene>
<feature type="compositionally biased region" description="Basic and acidic residues" evidence="1">
    <location>
        <begin position="231"/>
        <end position="248"/>
    </location>
</feature>
<comment type="caution">
    <text evidence="3">The sequence shown here is derived from an EMBL/GenBank/DDBJ whole genome shotgun (WGS) entry which is preliminary data.</text>
</comment>
<evidence type="ECO:0000256" key="1">
    <source>
        <dbReference type="SAM" id="MobiDB-lite"/>
    </source>
</evidence>
<dbReference type="Proteomes" id="UP000009877">
    <property type="component" value="Unassembled WGS sequence"/>
</dbReference>
<evidence type="ECO:0000259" key="2">
    <source>
        <dbReference type="Pfam" id="PF13224"/>
    </source>
</evidence>
<organism evidence="3 4">
    <name type="scientific">Kocuria palustris PEL</name>
    <dbReference type="NCBI Taxonomy" id="1236550"/>
    <lineage>
        <taxon>Bacteria</taxon>
        <taxon>Bacillati</taxon>
        <taxon>Actinomycetota</taxon>
        <taxon>Actinomycetes</taxon>
        <taxon>Micrococcales</taxon>
        <taxon>Micrococcaceae</taxon>
        <taxon>Kocuria</taxon>
    </lineage>
</organism>
<dbReference type="RefSeq" id="WP_006215604.1">
    <property type="nucleotide sequence ID" value="NZ_ANHZ02000023.1"/>
</dbReference>
<name>M2YB83_9MICC</name>
<reference evidence="3 4" key="1">
    <citation type="journal article" date="2014" name="Genome Announc.">
        <title>Draft Genome Sequence of Kocuria palustris PEL.</title>
        <authorList>
            <person name="Sharma G."/>
            <person name="Khatri I."/>
            <person name="Subramanian S."/>
        </authorList>
    </citation>
    <scope>NUCLEOTIDE SEQUENCE [LARGE SCALE GENOMIC DNA]</scope>
    <source>
        <strain evidence="3 4">PEL</strain>
    </source>
</reference>
<dbReference type="Pfam" id="PF06293">
    <property type="entry name" value="Kdo"/>
    <property type="match status" value="1"/>
</dbReference>
<evidence type="ECO:0000313" key="3">
    <source>
        <dbReference type="EMBL" id="EME35745.1"/>
    </source>
</evidence>
<dbReference type="SUPFAM" id="SSF56112">
    <property type="entry name" value="Protein kinase-like (PK-like)"/>
    <property type="match status" value="1"/>
</dbReference>
<sequence>MTESPTAPPETHRHGRRVSIQTGFPQPELLDLPWQVPLAEWPEDVLVAYPRGISRHVVRFARVGERVLAAKETTARNASREYEVLRQLRHMGTPSVVPVAVVTDRRAPDGTELPAVLLTEHLAFSLPYRVLFSDNPDAEIADKLVDALALLLVQLHLAGFYWGDASLSNTLFLRDAGAFAAYLVDAETGELHPRLTDGQRHYDLELATTNVAGELMDLLAAFEQDQDPADIHEDLRGDDQIDPEDRGTHSGPGYEPAAATQALTVLPAVATASTPVDPFATANRLSETYDSLWEELTGEERFPHEQKWRVAERVQRLQDLGFDVEEASLDTDDDGVVRLIPRVVEPGHHTRELLNLTGLHARENQARRILTDIRQFGRALYPGLPDDMTASLWKQEVFSPMMQAVPAELRAKREPAEIVHEVLEHRWFLSERQKHDVPTEVATKDYLESQLRRRPDEQMRL</sequence>
<dbReference type="STRING" id="71999.KPaMU14_02215"/>
<evidence type="ECO:0000313" key="4">
    <source>
        <dbReference type="Proteomes" id="UP000009877"/>
    </source>
</evidence>
<dbReference type="AlphaFoldDB" id="M2YB83"/>
<accession>M2YB83</accession>
<dbReference type="InterPro" id="IPR025111">
    <property type="entry name" value="DUF4032"/>
</dbReference>
<proteinExistence type="predicted"/>
<dbReference type="Pfam" id="PF13224">
    <property type="entry name" value="DUF4032"/>
    <property type="match status" value="1"/>
</dbReference>
<keyword evidence="4" id="KW-1185">Reference proteome</keyword>